<proteinExistence type="predicted"/>
<dbReference type="STRING" id="1576369.SAMN05421753_103224"/>
<protein>
    <recommendedName>
        <fullName evidence="3">DUF4258 domain-containing protein</fullName>
    </recommendedName>
</protein>
<keyword evidence="2" id="KW-1185">Reference proteome</keyword>
<dbReference type="AlphaFoldDB" id="A0A1I3DFT1"/>
<sequence>MPTRYSILWDLESDPRGNVQHIQQHGITVNDYEHALVNAVDFTSKEQYPGQEIAIGPNLNGRLIAAVYEVISEDQIFRITAYYVGE</sequence>
<dbReference type="RefSeq" id="WP_175517156.1">
    <property type="nucleotide sequence ID" value="NZ_FOQD01000003.1"/>
</dbReference>
<accession>A0A1I3DFT1</accession>
<evidence type="ECO:0000313" key="2">
    <source>
        <dbReference type="Proteomes" id="UP000199518"/>
    </source>
</evidence>
<reference evidence="2" key="1">
    <citation type="submission" date="2016-10" db="EMBL/GenBank/DDBJ databases">
        <authorList>
            <person name="Varghese N."/>
            <person name="Submissions S."/>
        </authorList>
    </citation>
    <scope>NUCLEOTIDE SEQUENCE [LARGE SCALE GENOMIC DNA]</scope>
    <source>
        <strain evidence="2">DSM 26348</strain>
    </source>
</reference>
<gene>
    <name evidence="1" type="ORF">SAMN05421753_103224</name>
</gene>
<evidence type="ECO:0000313" key="1">
    <source>
        <dbReference type="EMBL" id="SFH85642.1"/>
    </source>
</evidence>
<dbReference type="Proteomes" id="UP000199518">
    <property type="component" value="Unassembled WGS sequence"/>
</dbReference>
<organism evidence="1 2">
    <name type="scientific">Planctomicrobium piriforme</name>
    <dbReference type="NCBI Taxonomy" id="1576369"/>
    <lineage>
        <taxon>Bacteria</taxon>
        <taxon>Pseudomonadati</taxon>
        <taxon>Planctomycetota</taxon>
        <taxon>Planctomycetia</taxon>
        <taxon>Planctomycetales</taxon>
        <taxon>Planctomycetaceae</taxon>
        <taxon>Planctomicrobium</taxon>
    </lineage>
</organism>
<name>A0A1I3DFT1_9PLAN</name>
<evidence type="ECO:0008006" key="3">
    <source>
        <dbReference type="Google" id="ProtNLM"/>
    </source>
</evidence>
<dbReference type="EMBL" id="FOQD01000003">
    <property type="protein sequence ID" value="SFH85642.1"/>
    <property type="molecule type" value="Genomic_DNA"/>
</dbReference>